<gene>
    <name evidence="2" type="ORF">PG999_014050</name>
</gene>
<sequence length="712" mass="80578">MSHGDLRCTMGMCRTTAMPPGGGDMADLHRQHQDPVKLHFRPARTWKHRQNPYYKYTRSQEKHEFRLRRQPRANHAAIDPQGRLATPPNTNDTFNLGSLGDQPYHYRALEARQIRLLRVHPARKHQVQCELIHVSLDDLRPYYVAISYAWGEPGIKENICLFHEGFQCDFPVASSLYGALEALRHQSESVWVWVDGLCINQQDREEKSKQVQLMTSIYSSAKTVAIWLGPQADGSHNAVRCLQDMADKADSPGEISKLIRSSHESGGLAGVVSLFARNYWQRLWVVQEVLNSPKDPIVYCGSTKKPWKVYRTASNVFKAHRAEIDKVTQGKMDEWAMVPYQFSTSQILVYEGPNSLPGLKTNGSPGDESLLHVLRLYRRKLASDPRDKLYGILGILPESIRQDFRPNYDKSVKNVYSDIVATLIYTTGRVDVICDAIHFPLHTGAHGLPSFVPDWSHIPQTSALGHRLKFSASKGRRADAQFTDSQLSKLKFWGIYLDTVETQGVAVGTHCRSSDWLMAFLHWRALVLQYIAQETAQSAAREAADFALSVHEEFAETLCLGQIPPTWAGRPRQWLEVCYHVFATLLRGRLPHLALDDELSRYARKDVAAKVKSGGLGGSPREFLQAHFGDRMMGRCFVLTKRGRLGMGSGYMAPGDIIVVPLGCSTPVLLRADGPRDEYRFVGDIYLHRFMRGRAVDMLEEKKLKLTEYTIH</sequence>
<dbReference type="Proteomes" id="UP001392437">
    <property type="component" value="Unassembled WGS sequence"/>
</dbReference>
<proteinExistence type="predicted"/>
<protein>
    <submittedName>
        <fullName evidence="2">Heterokaryon incompatibility protein-domain-containing protein</fullName>
    </submittedName>
</protein>
<dbReference type="EMBL" id="JAQQWP010000011">
    <property type="protein sequence ID" value="KAK8096028.1"/>
    <property type="molecule type" value="Genomic_DNA"/>
</dbReference>
<dbReference type="InterPro" id="IPR052895">
    <property type="entry name" value="HetReg/Transcr_Mod"/>
</dbReference>
<dbReference type="Pfam" id="PF26639">
    <property type="entry name" value="Het-6_barrel"/>
    <property type="match status" value="1"/>
</dbReference>
<feature type="domain" description="Heterokaryon incompatibility" evidence="1">
    <location>
        <begin position="143"/>
        <end position="288"/>
    </location>
</feature>
<keyword evidence="3" id="KW-1185">Reference proteome</keyword>
<evidence type="ECO:0000313" key="2">
    <source>
        <dbReference type="EMBL" id="KAK8096028.1"/>
    </source>
</evidence>
<name>A0AAW0Q7Z7_9PEZI</name>
<dbReference type="PANTHER" id="PTHR24148:SF73">
    <property type="entry name" value="HET DOMAIN PROTEIN (AFU_ORTHOLOGUE AFUA_8G01020)"/>
    <property type="match status" value="1"/>
</dbReference>
<dbReference type="PANTHER" id="PTHR24148">
    <property type="entry name" value="ANKYRIN REPEAT DOMAIN-CONTAINING PROTEIN 39 HOMOLOG-RELATED"/>
    <property type="match status" value="1"/>
</dbReference>
<evidence type="ECO:0000313" key="3">
    <source>
        <dbReference type="Proteomes" id="UP001392437"/>
    </source>
</evidence>
<comment type="caution">
    <text evidence="2">The sequence shown here is derived from an EMBL/GenBank/DDBJ whole genome shotgun (WGS) entry which is preliminary data.</text>
</comment>
<reference evidence="2 3" key="1">
    <citation type="submission" date="2023-01" db="EMBL/GenBank/DDBJ databases">
        <title>Analysis of 21 Apiospora genomes using comparative genomics revels a genus with tremendous synthesis potential of carbohydrate active enzymes and secondary metabolites.</title>
        <authorList>
            <person name="Sorensen T."/>
        </authorList>
    </citation>
    <scope>NUCLEOTIDE SEQUENCE [LARGE SCALE GENOMIC DNA]</scope>
    <source>
        <strain evidence="2 3">CBS 117206</strain>
    </source>
</reference>
<accession>A0AAW0Q7Z7</accession>
<dbReference type="AlphaFoldDB" id="A0AAW0Q7Z7"/>
<dbReference type="Pfam" id="PF06985">
    <property type="entry name" value="HET"/>
    <property type="match status" value="1"/>
</dbReference>
<dbReference type="InterPro" id="IPR010730">
    <property type="entry name" value="HET"/>
</dbReference>
<evidence type="ECO:0000259" key="1">
    <source>
        <dbReference type="Pfam" id="PF06985"/>
    </source>
</evidence>
<organism evidence="2 3">
    <name type="scientific">Apiospora kogelbergensis</name>
    <dbReference type="NCBI Taxonomy" id="1337665"/>
    <lineage>
        <taxon>Eukaryota</taxon>
        <taxon>Fungi</taxon>
        <taxon>Dikarya</taxon>
        <taxon>Ascomycota</taxon>
        <taxon>Pezizomycotina</taxon>
        <taxon>Sordariomycetes</taxon>
        <taxon>Xylariomycetidae</taxon>
        <taxon>Amphisphaeriales</taxon>
        <taxon>Apiosporaceae</taxon>
        <taxon>Apiospora</taxon>
    </lineage>
</organism>